<dbReference type="SUPFAM" id="SSF64076">
    <property type="entry name" value="MTH938-like"/>
    <property type="match status" value="1"/>
</dbReference>
<name>A0A261SAQ7_9BORD</name>
<reference evidence="2" key="1">
    <citation type="submission" date="2017-05" db="EMBL/GenBank/DDBJ databases">
        <title>Complete and WGS of Bordetella genogroups.</title>
        <authorList>
            <person name="Spilker T."/>
            <person name="Lipuma J."/>
        </authorList>
    </citation>
    <scope>NUCLEOTIDE SEQUENCE [LARGE SCALE GENOMIC DNA]</scope>
    <source>
        <strain evidence="2">AU16122</strain>
    </source>
</reference>
<dbReference type="PANTHER" id="PTHR21192:SF2">
    <property type="entry name" value="NADH DEHYDROGENASE [UBIQUINONE] 1 ALPHA SUBCOMPLEX ASSEMBLY FACTOR 3"/>
    <property type="match status" value="1"/>
</dbReference>
<proteinExistence type="predicted"/>
<gene>
    <name evidence="1" type="ORF">CAL29_09760</name>
</gene>
<evidence type="ECO:0000313" key="2">
    <source>
        <dbReference type="Proteomes" id="UP000216020"/>
    </source>
</evidence>
<accession>A0A261SAQ7</accession>
<evidence type="ECO:0000313" key="1">
    <source>
        <dbReference type="EMBL" id="OZI33860.1"/>
    </source>
</evidence>
<dbReference type="PANTHER" id="PTHR21192">
    <property type="entry name" value="NUCLEAR PROTEIN E3-3"/>
    <property type="match status" value="1"/>
</dbReference>
<dbReference type="Pfam" id="PF04430">
    <property type="entry name" value="DUF498"/>
    <property type="match status" value="1"/>
</dbReference>
<keyword evidence="2" id="KW-1185">Reference proteome</keyword>
<evidence type="ECO:0008006" key="3">
    <source>
        <dbReference type="Google" id="ProtNLM"/>
    </source>
</evidence>
<dbReference type="Gene3D" id="3.40.1230.10">
    <property type="entry name" value="MTH938-like"/>
    <property type="match status" value="1"/>
</dbReference>
<dbReference type="InterPro" id="IPR036748">
    <property type="entry name" value="MTH938-like_sf"/>
</dbReference>
<dbReference type="InterPro" id="IPR007523">
    <property type="entry name" value="NDUFAF3/AAMDC"/>
</dbReference>
<dbReference type="EMBL" id="NEVM01000002">
    <property type="protein sequence ID" value="OZI33860.1"/>
    <property type="molecule type" value="Genomic_DNA"/>
</dbReference>
<organism evidence="1 2">
    <name type="scientific">Bordetella genomosp. 10</name>
    <dbReference type="NCBI Taxonomy" id="1416804"/>
    <lineage>
        <taxon>Bacteria</taxon>
        <taxon>Pseudomonadati</taxon>
        <taxon>Pseudomonadota</taxon>
        <taxon>Betaproteobacteria</taxon>
        <taxon>Burkholderiales</taxon>
        <taxon>Alcaligenaceae</taxon>
        <taxon>Bordetella</taxon>
    </lineage>
</organism>
<dbReference type="AlphaFoldDB" id="A0A261SAQ7"/>
<comment type="caution">
    <text evidence="1">The sequence shown here is derived from an EMBL/GenBank/DDBJ whole genome shotgun (WGS) entry which is preliminary data.</text>
</comment>
<dbReference type="RefSeq" id="WP_094852868.1">
    <property type="nucleotide sequence ID" value="NZ_NEVM01000002.1"/>
</dbReference>
<dbReference type="CDD" id="cd05560">
    <property type="entry name" value="Xcc1710_like"/>
    <property type="match status" value="1"/>
</dbReference>
<dbReference type="Proteomes" id="UP000216020">
    <property type="component" value="Unassembled WGS sequence"/>
</dbReference>
<dbReference type="OrthoDB" id="9800373at2"/>
<protein>
    <recommendedName>
        <fullName evidence="3">Xcc1710-like domain-containing protein</fullName>
    </recommendedName>
</protein>
<sequence>MKLHTDPASAALNTVTAYGDGYIEVNQVRFSHAVAFGPEGPVAHWPVQAPDQITPQLLRQAAGLPEAARDPLAFLDEAEGAPAPLPPNAPEVLLIGTGARQRFLPPQVLGPLLTAGVGIEVMDTQAAARTYNILMSEGRRVVVALIPQGEST</sequence>